<proteinExistence type="predicted"/>
<gene>
    <name evidence="1" type="ORF">E2C01_004588</name>
</gene>
<dbReference type="EMBL" id="VSRR010000187">
    <property type="protein sequence ID" value="MPC11913.1"/>
    <property type="molecule type" value="Genomic_DNA"/>
</dbReference>
<reference evidence="1 2" key="1">
    <citation type="submission" date="2019-05" db="EMBL/GenBank/DDBJ databases">
        <title>Another draft genome of Portunus trituberculatus and its Hox gene families provides insights of decapod evolution.</title>
        <authorList>
            <person name="Jeong J.-H."/>
            <person name="Song I."/>
            <person name="Kim S."/>
            <person name="Choi T."/>
            <person name="Kim D."/>
            <person name="Ryu S."/>
            <person name="Kim W."/>
        </authorList>
    </citation>
    <scope>NUCLEOTIDE SEQUENCE [LARGE SCALE GENOMIC DNA]</scope>
    <source>
        <tissue evidence="1">Muscle</tissue>
    </source>
</reference>
<accession>A0A5B7CWT8</accession>
<keyword evidence="2" id="KW-1185">Reference proteome</keyword>
<organism evidence="1 2">
    <name type="scientific">Portunus trituberculatus</name>
    <name type="common">Swimming crab</name>
    <name type="synonym">Neptunus trituberculatus</name>
    <dbReference type="NCBI Taxonomy" id="210409"/>
    <lineage>
        <taxon>Eukaryota</taxon>
        <taxon>Metazoa</taxon>
        <taxon>Ecdysozoa</taxon>
        <taxon>Arthropoda</taxon>
        <taxon>Crustacea</taxon>
        <taxon>Multicrustacea</taxon>
        <taxon>Malacostraca</taxon>
        <taxon>Eumalacostraca</taxon>
        <taxon>Eucarida</taxon>
        <taxon>Decapoda</taxon>
        <taxon>Pleocyemata</taxon>
        <taxon>Brachyura</taxon>
        <taxon>Eubrachyura</taxon>
        <taxon>Portunoidea</taxon>
        <taxon>Portunidae</taxon>
        <taxon>Portuninae</taxon>
        <taxon>Portunus</taxon>
    </lineage>
</organism>
<sequence length="117" mass="12453">MFVVNCDAVSLLHADSLKSIKTDVVLVIGRAVVVLMPEDQAMTVFCSLHHCKAHHSCPASRAHGIPWNGSENVSHSRLSWFSHFPFNETVTAAAAAASNVVCLAGSRGDDVARLGSL</sequence>
<evidence type="ECO:0000313" key="1">
    <source>
        <dbReference type="EMBL" id="MPC11913.1"/>
    </source>
</evidence>
<comment type="caution">
    <text evidence="1">The sequence shown here is derived from an EMBL/GenBank/DDBJ whole genome shotgun (WGS) entry which is preliminary data.</text>
</comment>
<name>A0A5B7CWT8_PORTR</name>
<protein>
    <submittedName>
        <fullName evidence="1">Uncharacterized protein</fullName>
    </submittedName>
</protein>
<dbReference type="AlphaFoldDB" id="A0A5B7CWT8"/>
<evidence type="ECO:0000313" key="2">
    <source>
        <dbReference type="Proteomes" id="UP000324222"/>
    </source>
</evidence>
<dbReference type="Proteomes" id="UP000324222">
    <property type="component" value="Unassembled WGS sequence"/>
</dbReference>